<keyword evidence="4" id="KW-1185">Reference proteome</keyword>
<dbReference type="OrthoDB" id="19806at2759"/>
<accession>J4HW36</accession>
<dbReference type="InParanoid" id="J4HW36"/>
<dbReference type="HOGENOM" id="CLU_010710_0_0_1"/>
<evidence type="ECO:0000259" key="2">
    <source>
        <dbReference type="Pfam" id="PF25995"/>
    </source>
</evidence>
<dbReference type="PANTHER" id="PTHR31011:SF2">
    <property type="entry name" value="PROTEIN STB2-RELATED"/>
    <property type="match status" value="1"/>
</dbReference>
<dbReference type="STRING" id="599839.J4HW36"/>
<feature type="region of interest" description="Disordered" evidence="1">
    <location>
        <begin position="1068"/>
        <end position="1108"/>
    </location>
</feature>
<evidence type="ECO:0000313" key="4">
    <source>
        <dbReference type="Proteomes" id="UP000006352"/>
    </source>
</evidence>
<feature type="compositionally biased region" description="Polar residues" evidence="1">
    <location>
        <begin position="688"/>
        <end position="698"/>
    </location>
</feature>
<dbReference type="RefSeq" id="XP_012180860.1">
    <property type="nucleotide sequence ID" value="XM_012325470.1"/>
</dbReference>
<dbReference type="GeneID" id="24096488"/>
<feature type="compositionally biased region" description="Pro residues" evidence="1">
    <location>
        <begin position="58"/>
        <end position="69"/>
    </location>
</feature>
<feature type="region of interest" description="Disordered" evidence="1">
    <location>
        <begin position="1"/>
        <end position="122"/>
    </location>
</feature>
<proteinExistence type="predicted"/>
<feature type="compositionally biased region" description="Low complexity" evidence="1">
    <location>
        <begin position="31"/>
        <end position="57"/>
    </location>
</feature>
<evidence type="ECO:0000313" key="3">
    <source>
        <dbReference type="EMBL" id="CCM01577.1"/>
    </source>
</evidence>
<feature type="region of interest" description="Disordered" evidence="1">
    <location>
        <begin position="441"/>
        <end position="480"/>
    </location>
</feature>
<evidence type="ECO:0000256" key="1">
    <source>
        <dbReference type="SAM" id="MobiDB-lite"/>
    </source>
</evidence>
<feature type="compositionally biased region" description="Basic and acidic residues" evidence="1">
    <location>
        <begin position="1068"/>
        <end position="1079"/>
    </location>
</feature>
<feature type="region of interest" description="Disordered" evidence="1">
    <location>
        <begin position="581"/>
        <end position="649"/>
    </location>
</feature>
<name>J4HW36_9APHY</name>
<dbReference type="Proteomes" id="UP000006352">
    <property type="component" value="Unassembled WGS sequence"/>
</dbReference>
<dbReference type="PANTHER" id="PTHR31011">
    <property type="entry name" value="PROTEIN STB2-RELATED"/>
    <property type="match status" value="1"/>
</dbReference>
<dbReference type="InterPro" id="IPR038919">
    <property type="entry name" value="STB2/STB2"/>
</dbReference>
<feature type="domain" description="STB6-like N-terminal" evidence="2">
    <location>
        <begin position="142"/>
        <end position="290"/>
    </location>
</feature>
<feature type="compositionally biased region" description="Basic and acidic residues" evidence="1">
    <location>
        <begin position="581"/>
        <end position="638"/>
    </location>
</feature>
<sequence>MKPSDRSTSRLTIPSPSYVPQAGSRSRNGFASASGYLSSPSASPLVARSYSQLSSPLSPSPRSQPPTPLEMPREFVENTPEASTKRLLMPTVRAVRNPSSPRISQYRSSPSKIPRSRAGSVSNPMLVDLTDRAAPPGCPADWIGGGCKFDVVEDLVELEGYQIYAVEKWVVERRRPVIVLTVFTGDSKHKITVTAFSPSPSSPEEAQSEWDIAMRTLRSDGARPKEVGPLDASLRYNVTEAHCASQTGKGVLMVTSLANFRSDYTIVHIPRGNFLEVREQLYTNINLLRMGCSGRSALTLEEPSDTTKDRFVLMYHVPDKAVVRSGGSFNATVLELVKLIQAALAIFDMFDLVPEERNGLLCDVTSEGIKRWVTDVGEPCMKVEHMERVADPTLVAALLSLIMTIRNKLHALGHYVPKDPFLDPQGFTRALAACQMAKPHGPNLALTPSPRASSPPARNPSPNPTSTIPSSNPSPLPPTVYLSHQFVESIQSAYEKKTRQTEPYKVHRVLINKLDDLASDLRTGTSTGSDAEGGGSAAASVLNPTADLGAFVRVVVGNSRDAPHSLRYLWTGRLEETDKKRREKEALWSDTERDREERDRERDGEKDGRGRDIWDKGWREKGKDRDELSREREVRSSGDESESLKPWSGRVQRKIESWAALGRGKKLSVDFGALGKTLLDSPHRGGHSEQSGPSSTVPSVRISGDPDEDDGVLSSGQVSPIYESSTPMMLGIGSWTSAHRSTSELSDYDRRVIEFNKKRPSMRPYYQSRIVSWSDPLSAKEIVDKSDSMDDMDTPRVPNATTYARKDDDFFSEIEVGGYMRRQDATFGRPRSRSFEAPARLKDLRVLPAEWMRIDVELCGQLLILHRREEHLKNVVACLSALADRVSHTNTKLRTDHEAARPALEGLREQAHILQRVEMARARTDALTQETQALAYESAQYLVEDLWHMAVQPRRRVIALREQVFSTGRRISPLSRGARGRFSRVQWTLDGRERLVDALGRTESEAEEEEWLPFAASVDDDSDTEEVDEAEHKSLRPTWLLRFFNYWGTKWGALRDPGKGELLAKDNCEAERSREDTPERGFSTSLPESPPIAARIRQSGKDAHTTMS</sequence>
<feature type="compositionally biased region" description="Low complexity" evidence="1">
    <location>
        <begin position="447"/>
        <end position="456"/>
    </location>
</feature>
<protein>
    <recommendedName>
        <fullName evidence="2">STB6-like N-terminal domain-containing protein</fullName>
    </recommendedName>
</protein>
<dbReference type="InterPro" id="IPR059025">
    <property type="entry name" value="STB6_N"/>
</dbReference>
<feature type="region of interest" description="Disordered" evidence="1">
    <location>
        <begin position="680"/>
        <end position="718"/>
    </location>
</feature>
<gene>
    <name evidence="3" type="ORF">FIBRA_03637</name>
</gene>
<dbReference type="GO" id="GO:0070822">
    <property type="term" value="C:Sin3-type complex"/>
    <property type="evidence" value="ECO:0007669"/>
    <property type="project" value="TreeGrafter"/>
</dbReference>
<feature type="compositionally biased region" description="Polar residues" evidence="1">
    <location>
        <begin position="97"/>
        <end position="111"/>
    </location>
</feature>
<reference evidence="3 4" key="1">
    <citation type="journal article" date="2012" name="Appl. Environ. Microbiol.">
        <title>Short-read sequencing for genomic analysis of the brown rot fungus Fibroporia radiculosa.</title>
        <authorList>
            <person name="Tang J.D."/>
            <person name="Perkins A.D."/>
            <person name="Sonstegard T.S."/>
            <person name="Schroeder S.G."/>
            <person name="Burgess S.C."/>
            <person name="Diehl S.V."/>
        </authorList>
    </citation>
    <scope>NUCLEOTIDE SEQUENCE [LARGE SCALE GENOMIC DNA]</scope>
    <source>
        <strain evidence="3 4">TFFH 294</strain>
    </source>
</reference>
<dbReference type="EMBL" id="HE797041">
    <property type="protein sequence ID" value="CCM01577.1"/>
    <property type="molecule type" value="Genomic_DNA"/>
</dbReference>
<dbReference type="Pfam" id="PF25995">
    <property type="entry name" value="STB6_N"/>
    <property type="match status" value="1"/>
</dbReference>
<dbReference type="AlphaFoldDB" id="J4HW36"/>
<feature type="compositionally biased region" description="Basic and acidic residues" evidence="1">
    <location>
        <begin position="1099"/>
        <end position="1108"/>
    </location>
</feature>
<organism evidence="3 4">
    <name type="scientific">Fibroporia radiculosa</name>
    <dbReference type="NCBI Taxonomy" id="599839"/>
    <lineage>
        <taxon>Eukaryota</taxon>
        <taxon>Fungi</taxon>
        <taxon>Dikarya</taxon>
        <taxon>Basidiomycota</taxon>
        <taxon>Agaricomycotina</taxon>
        <taxon>Agaricomycetes</taxon>
        <taxon>Polyporales</taxon>
        <taxon>Fibroporiaceae</taxon>
        <taxon>Fibroporia</taxon>
    </lineage>
</organism>